<dbReference type="AlphaFoldDB" id="A0A0E0KPF0"/>
<evidence type="ECO:0000313" key="2">
    <source>
        <dbReference type="Proteomes" id="UP000026962"/>
    </source>
</evidence>
<protein>
    <submittedName>
        <fullName evidence="1">Uncharacterized protein</fullName>
    </submittedName>
</protein>
<organism evidence="1">
    <name type="scientific">Oryza punctata</name>
    <name type="common">Red rice</name>
    <dbReference type="NCBI Taxonomy" id="4537"/>
    <lineage>
        <taxon>Eukaryota</taxon>
        <taxon>Viridiplantae</taxon>
        <taxon>Streptophyta</taxon>
        <taxon>Embryophyta</taxon>
        <taxon>Tracheophyta</taxon>
        <taxon>Spermatophyta</taxon>
        <taxon>Magnoliopsida</taxon>
        <taxon>Liliopsida</taxon>
        <taxon>Poales</taxon>
        <taxon>Poaceae</taxon>
        <taxon>BOP clade</taxon>
        <taxon>Oryzoideae</taxon>
        <taxon>Oryzeae</taxon>
        <taxon>Oryzinae</taxon>
        <taxon>Oryza</taxon>
    </lineage>
</organism>
<dbReference type="InterPro" id="IPR008584">
    <property type="entry name" value="CXXC_Zn-binding_euk"/>
</dbReference>
<reference evidence="1" key="1">
    <citation type="submission" date="2015-04" db="UniProtKB">
        <authorList>
            <consortium name="EnsemblPlants"/>
        </authorList>
    </citation>
    <scope>IDENTIFICATION</scope>
</reference>
<dbReference type="Gramene" id="OPUNC04G07440.1">
    <property type="protein sequence ID" value="OPUNC04G07440.1"/>
    <property type="gene ID" value="OPUNC04G07440"/>
</dbReference>
<proteinExistence type="predicted"/>
<accession>A0A0E0KPF0</accession>
<dbReference type="Pfam" id="PF05907">
    <property type="entry name" value="CXXC_Zn-b_euk"/>
    <property type="match status" value="1"/>
</dbReference>
<dbReference type="EnsemblPlants" id="OPUNC04G07440.1">
    <property type="protein sequence ID" value="OPUNC04G07440.1"/>
    <property type="gene ID" value="OPUNC04G07440"/>
</dbReference>
<dbReference type="HOGENOM" id="CLU_1589112_0_0_1"/>
<dbReference type="Proteomes" id="UP000026962">
    <property type="component" value="Chromosome 4"/>
</dbReference>
<name>A0A0E0KPF0_ORYPU</name>
<keyword evidence="2" id="KW-1185">Reference proteome</keyword>
<reference evidence="1" key="2">
    <citation type="submission" date="2018-05" db="EMBL/GenBank/DDBJ databases">
        <title>OpunRS2 (Oryza punctata Reference Sequence Version 2).</title>
        <authorList>
            <person name="Zhang J."/>
            <person name="Kudrna D."/>
            <person name="Lee S."/>
            <person name="Talag J."/>
            <person name="Welchert J."/>
            <person name="Wing R.A."/>
        </authorList>
    </citation>
    <scope>NUCLEOTIDE SEQUENCE [LARGE SCALE GENOMIC DNA]</scope>
</reference>
<sequence length="168" mass="17973">MVAVLAMASDEMTTAAADISASMGCQIRPLVAALGGVLVPSSQNKRQREMGRTSKFASRNGAALGPWPLSNSDCKLCGELGSVALVSVYGKSLNAKGEKELIMVVDTSGYELLSFSLGSKWVVTKLNGESVEIDFDEDIVCTDEARNVDENTSKMKYSLRKIKKADLS</sequence>
<evidence type="ECO:0000313" key="1">
    <source>
        <dbReference type="EnsemblPlants" id="OPUNC04G07440.1"/>
    </source>
</evidence>
<dbReference type="SUPFAM" id="SSF141678">
    <property type="entry name" value="MAL13P1.257-like"/>
    <property type="match status" value="1"/>
</dbReference>